<keyword evidence="9" id="KW-1185">Reference proteome</keyword>
<evidence type="ECO:0000256" key="3">
    <source>
        <dbReference type="ARBA" id="ARBA00023163"/>
    </source>
</evidence>
<dbReference type="EnsemblPlants" id="Zm00001eb424870_T002">
    <property type="protein sequence ID" value="Zm00001eb424870_P002"/>
    <property type="gene ID" value="Zm00001eb424870"/>
</dbReference>
<dbReference type="STRING" id="4577.A0A1D6J8K9"/>
<dbReference type="KEGG" id="zma:103641765"/>
<dbReference type="ExpressionAtlas" id="A0A1D6J8K9">
    <property type="expression patterns" value="baseline and differential"/>
</dbReference>
<organism evidence="7">
    <name type="scientific">Zea mays</name>
    <name type="common">Maize</name>
    <dbReference type="NCBI Taxonomy" id="4577"/>
    <lineage>
        <taxon>Eukaryota</taxon>
        <taxon>Viridiplantae</taxon>
        <taxon>Streptophyta</taxon>
        <taxon>Embryophyta</taxon>
        <taxon>Tracheophyta</taxon>
        <taxon>Spermatophyta</taxon>
        <taxon>Magnoliopsida</taxon>
        <taxon>Liliopsida</taxon>
        <taxon>Poales</taxon>
        <taxon>Poaceae</taxon>
        <taxon>PACMAD clade</taxon>
        <taxon>Panicoideae</taxon>
        <taxon>Andropogonodae</taxon>
        <taxon>Andropogoneae</taxon>
        <taxon>Tripsacinae</taxon>
        <taxon>Zea</taxon>
    </lineage>
</organism>
<dbReference type="AlphaFoldDB" id="A0A1D6J8K9"/>
<dbReference type="Gramene" id="Zm00001eb424870_T002">
    <property type="protein sequence ID" value="Zm00001eb424870_P002"/>
    <property type="gene ID" value="Zm00001eb424870"/>
</dbReference>
<evidence type="ECO:0000256" key="5">
    <source>
        <dbReference type="SAM" id="MobiDB-lite"/>
    </source>
</evidence>
<proteinExistence type="predicted"/>
<dbReference type="SMR" id="A0A1D6J8K9"/>
<evidence type="ECO:0000256" key="2">
    <source>
        <dbReference type="ARBA" id="ARBA00023125"/>
    </source>
</evidence>
<dbReference type="GeneID" id="103641765"/>
<evidence type="ECO:0000259" key="6">
    <source>
        <dbReference type="PROSITE" id="PS51005"/>
    </source>
</evidence>
<sequence>MDTSWIMNGLGFAEKIRSATRSLTLRFGELFARPRARCTNCDCDIDVSDVSLVWPALPAGVKFDPTDLELLQHLQGKSSLPNSVSHSLIDEFIPTIQEKEGICYTHPKNLPGMKMDGSCLHFFNRVRNAYDTGNRKRRRIVVATVGDDVSDGGGVAASGNSRWHKTGSSKPVFDEDGVRQGWKKILVLYRAPKKVGGKPESENWVMHQYHLGAREDETDGEFAVCKVFYQSPLRKNGRPAKTDAAAAAAAESDASVGKINPRTPMTTDPPRPRRLNSSPCNTEQYTPIQEDQGEEEEEEECGTSKMKAEPSECSACYAEASPTIPTSDEPMQATDDALDAGLDTPLPVDGPSMDLFHGLPDLDNAHPFTGLGTWISLDVSYLVCSLVAIDGRHGHERRAHGFVSSSAGHPRTTGWPRGLAGRIPLMRREEGSELAAAVEGASSVVNRRLVAL</sequence>
<dbReference type="InterPro" id="IPR044799">
    <property type="entry name" value="SOG1-like"/>
</dbReference>
<keyword evidence="4" id="KW-0539">Nucleus</keyword>
<dbReference type="GO" id="GO:0005634">
    <property type="term" value="C:nucleus"/>
    <property type="evidence" value="ECO:0000318"/>
    <property type="project" value="GO_Central"/>
</dbReference>
<dbReference type="OrthoDB" id="643388at2759"/>
<reference evidence="8" key="3">
    <citation type="submission" date="2019-07" db="EMBL/GenBank/DDBJ databases">
        <authorList>
            <person name="Seetharam A."/>
            <person name="Woodhouse M."/>
            <person name="Cannon E."/>
        </authorList>
    </citation>
    <scope>NUCLEOTIDE SEQUENCE [LARGE SCALE GENOMIC DNA]</scope>
    <source>
        <strain evidence="8">cv. B73</strain>
    </source>
</reference>
<protein>
    <submittedName>
        <fullName evidence="7">Putative NAC domain transcription factor superfamily protein</fullName>
    </submittedName>
</protein>
<dbReference type="RefSeq" id="XP_008663316.1">
    <property type="nucleotide sequence ID" value="XM_008665094.4"/>
</dbReference>
<feature type="region of interest" description="Disordered" evidence="5">
    <location>
        <begin position="235"/>
        <end position="307"/>
    </location>
</feature>
<keyword evidence="1" id="KW-0805">Transcription regulation</keyword>
<feature type="compositionally biased region" description="Acidic residues" evidence="5">
    <location>
        <begin position="291"/>
        <end position="301"/>
    </location>
</feature>
<dbReference type="GO" id="GO:0003700">
    <property type="term" value="F:DNA-binding transcription factor activity"/>
    <property type="evidence" value="ECO:0007669"/>
    <property type="project" value="InterPro"/>
</dbReference>
<dbReference type="OMA" id="KPESENW"/>
<dbReference type="PaxDb" id="4577-GRMZM2G111770_P01"/>
<dbReference type="InterPro" id="IPR036093">
    <property type="entry name" value="NAC_dom_sf"/>
</dbReference>
<dbReference type="InterPro" id="IPR003441">
    <property type="entry name" value="NAC-dom"/>
</dbReference>
<name>A0A1D6J8K9_MAIZE</name>
<evidence type="ECO:0000256" key="1">
    <source>
        <dbReference type="ARBA" id="ARBA00023015"/>
    </source>
</evidence>
<dbReference type="PANTHER" id="PTHR31079:SF25">
    <property type="entry name" value="NAC DOMAIN TRANSCRIPTION FACTOR SUPERFAMILY PROTEIN-RELATED"/>
    <property type="match status" value="1"/>
</dbReference>
<dbReference type="FunFam" id="2.170.150.80:FF:000009">
    <property type="entry name" value="NAC domain-containing protein 8"/>
    <property type="match status" value="1"/>
</dbReference>
<dbReference type="GO" id="GO:0006355">
    <property type="term" value="P:regulation of DNA-templated transcription"/>
    <property type="evidence" value="ECO:0000318"/>
    <property type="project" value="GO_Central"/>
</dbReference>
<feature type="region of interest" description="Disordered" evidence="5">
    <location>
        <begin position="151"/>
        <end position="172"/>
    </location>
</feature>
<dbReference type="SUPFAM" id="SSF101941">
    <property type="entry name" value="NAC domain"/>
    <property type="match status" value="1"/>
</dbReference>
<dbReference type="Gene3D" id="2.170.150.80">
    <property type="entry name" value="NAC domain"/>
    <property type="match status" value="1"/>
</dbReference>
<accession>A0A1D6J8K9</accession>
<dbReference type="eggNOG" id="ENOG502QUZ8">
    <property type="taxonomic scope" value="Eukaryota"/>
</dbReference>
<feature type="domain" description="NAC" evidence="6">
    <location>
        <begin position="57"/>
        <end position="230"/>
    </location>
</feature>
<reference evidence="8" key="4">
    <citation type="submission" date="2021-05" db="UniProtKB">
        <authorList>
            <consortium name="EnsemblPlants"/>
        </authorList>
    </citation>
    <scope>IDENTIFICATION</scope>
    <source>
        <strain evidence="8">cv. B73</strain>
    </source>
</reference>
<evidence type="ECO:0000313" key="8">
    <source>
        <dbReference type="EnsemblPlants" id="Zm00001eb424870_P002"/>
    </source>
</evidence>
<reference evidence="9" key="1">
    <citation type="journal article" date="2009" name="Science">
        <title>The B73 maize genome: complexity, diversity, and dynamics.</title>
        <authorList>
            <person name="Schnable P.S."/>
            <person name="Ware D."/>
            <person name="Fulton R.S."/>
            <person name="Stein J.C."/>
            <person name="Wei F."/>
            <person name="Pasternak S."/>
            <person name="Liang C."/>
            <person name="Zhang J."/>
            <person name="Fulton L."/>
            <person name="Graves T.A."/>
            <person name="Minx P."/>
            <person name="Reily A.D."/>
            <person name="Courtney L."/>
            <person name="Kruchowski S.S."/>
            <person name="Tomlinson C."/>
            <person name="Strong C."/>
            <person name="Delehaunty K."/>
            <person name="Fronick C."/>
            <person name="Courtney B."/>
            <person name="Rock S.M."/>
            <person name="Belter E."/>
            <person name="Du F."/>
            <person name="Kim K."/>
            <person name="Abbott R.M."/>
            <person name="Cotton M."/>
            <person name="Levy A."/>
            <person name="Marchetto P."/>
            <person name="Ochoa K."/>
            <person name="Jackson S.M."/>
            <person name="Gillam B."/>
            <person name="Chen W."/>
            <person name="Yan L."/>
            <person name="Higginbotham J."/>
            <person name="Cardenas M."/>
            <person name="Waligorski J."/>
            <person name="Applebaum E."/>
            <person name="Phelps L."/>
            <person name="Falcone J."/>
            <person name="Kanchi K."/>
            <person name="Thane T."/>
            <person name="Scimone A."/>
            <person name="Thane N."/>
            <person name="Henke J."/>
            <person name="Wang T."/>
            <person name="Ruppert J."/>
            <person name="Shah N."/>
            <person name="Rotter K."/>
            <person name="Hodges J."/>
            <person name="Ingenthron E."/>
            <person name="Cordes M."/>
            <person name="Kohlberg S."/>
            <person name="Sgro J."/>
            <person name="Delgado B."/>
            <person name="Mead K."/>
            <person name="Chinwalla A."/>
            <person name="Leonard S."/>
            <person name="Crouse K."/>
            <person name="Collura K."/>
            <person name="Kudrna D."/>
            <person name="Currie J."/>
            <person name="He R."/>
            <person name="Angelova A."/>
            <person name="Rajasekar S."/>
            <person name="Mueller T."/>
            <person name="Lomeli R."/>
            <person name="Scara G."/>
            <person name="Ko A."/>
            <person name="Delaney K."/>
            <person name="Wissotski M."/>
            <person name="Lopez G."/>
            <person name="Campos D."/>
            <person name="Braidotti M."/>
            <person name="Ashley E."/>
            <person name="Golser W."/>
            <person name="Kim H."/>
            <person name="Lee S."/>
            <person name="Lin J."/>
            <person name="Dujmic Z."/>
            <person name="Kim W."/>
            <person name="Talag J."/>
            <person name="Zuccolo A."/>
            <person name="Fan C."/>
            <person name="Sebastian A."/>
            <person name="Kramer M."/>
            <person name="Spiegel L."/>
            <person name="Nascimento L."/>
            <person name="Zutavern T."/>
            <person name="Miller B."/>
            <person name="Ambroise C."/>
            <person name="Muller S."/>
            <person name="Spooner W."/>
            <person name="Narechania A."/>
            <person name="Ren L."/>
            <person name="Wei S."/>
            <person name="Kumari S."/>
            <person name="Faga B."/>
            <person name="Levy M.J."/>
            <person name="McMahan L."/>
            <person name="Van Buren P."/>
            <person name="Vaughn M.W."/>
            <person name="Ying K."/>
            <person name="Yeh C.-T."/>
            <person name="Emrich S.J."/>
            <person name="Jia Y."/>
            <person name="Kalyanaraman A."/>
            <person name="Hsia A.-P."/>
            <person name="Barbazuk W.B."/>
            <person name="Baucom R.S."/>
            <person name="Brutnell T.P."/>
            <person name="Carpita N.C."/>
            <person name="Chaparro C."/>
            <person name="Chia J.-M."/>
            <person name="Deragon J.-M."/>
            <person name="Estill J.C."/>
            <person name="Fu Y."/>
            <person name="Jeddeloh J.A."/>
            <person name="Han Y."/>
            <person name="Lee H."/>
            <person name="Li P."/>
            <person name="Lisch D.R."/>
            <person name="Liu S."/>
            <person name="Liu Z."/>
            <person name="Nagel D.H."/>
            <person name="McCann M.C."/>
            <person name="SanMiguel P."/>
            <person name="Myers A.M."/>
            <person name="Nettleton D."/>
            <person name="Nguyen J."/>
            <person name="Penning B.W."/>
            <person name="Ponnala L."/>
            <person name="Schneider K.L."/>
            <person name="Schwartz D.C."/>
            <person name="Sharma A."/>
            <person name="Soderlund C."/>
            <person name="Springer N.M."/>
            <person name="Sun Q."/>
            <person name="Wang H."/>
            <person name="Waterman M."/>
            <person name="Westerman R."/>
            <person name="Wolfgruber T.K."/>
            <person name="Yang L."/>
            <person name="Yu Y."/>
            <person name="Zhang L."/>
            <person name="Zhou S."/>
            <person name="Zhu Q."/>
            <person name="Bennetzen J.L."/>
            <person name="Dawe R.K."/>
            <person name="Jiang J."/>
            <person name="Jiang N."/>
            <person name="Presting G.G."/>
            <person name="Wessler S.R."/>
            <person name="Aluru S."/>
            <person name="Martienssen R.A."/>
            <person name="Clifton S.W."/>
            <person name="McCombie W.R."/>
            <person name="Wing R.A."/>
            <person name="Wilson R.K."/>
        </authorList>
    </citation>
    <scope>NUCLEOTIDE SEQUENCE [LARGE SCALE GENOMIC DNA]</scope>
    <source>
        <strain evidence="9">cv. B73</strain>
    </source>
</reference>
<feature type="compositionally biased region" description="Polar residues" evidence="5">
    <location>
        <begin position="275"/>
        <end position="289"/>
    </location>
</feature>
<evidence type="ECO:0000313" key="9">
    <source>
        <dbReference type="Proteomes" id="UP000007305"/>
    </source>
</evidence>
<dbReference type="Proteomes" id="UP000007305">
    <property type="component" value="Chromosome 10"/>
</dbReference>
<keyword evidence="3" id="KW-0804">Transcription</keyword>
<dbReference type="GO" id="GO:0000976">
    <property type="term" value="F:transcription cis-regulatory region binding"/>
    <property type="evidence" value="ECO:0000318"/>
    <property type="project" value="GO_Central"/>
</dbReference>
<gene>
    <name evidence="8" type="primary">LOC103641765</name>
    <name evidence="7" type="ORF">ZEAMMB73_Zm00001d025684</name>
</gene>
<reference evidence="7" key="2">
    <citation type="submission" date="2015-12" db="EMBL/GenBank/DDBJ databases">
        <title>Update maize B73 reference genome by single molecule sequencing technologies.</title>
        <authorList>
            <consortium name="Maize Genome Sequencing Project"/>
            <person name="Ware D."/>
        </authorList>
    </citation>
    <scope>NUCLEOTIDE SEQUENCE</scope>
    <source>
        <tissue evidence="7">Seedling</tissue>
    </source>
</reference>
<dbReference type="Pfam" id="PF02365">
    <property type="entry name" value="NAM"/>
    <property type="match status" value="1"/>
</dbReference>
<evidence type="ECO:0000313" key="7">
    <source>
        <dbReference type="EMBL" id="AQK44255.1"/>
    </source>
</evidence>
<dbReference type="EMBL" id="CM000786">
    <property type="protein sequence ID" value="AQK44255.1"/>
    <property type="molecule type" value="Genomic_DNA"/>
</dbReference>
<keyword evidence="2" id="KW-0238">DNA-binding</keyword>
<dbReference type="PANTHER" id="PTHR31079">
    <property type="entry name" value="NAC DOMAIN-CONTAINING PROTEIN 73"/>
    <property type="match status" value="1"/>
</dbReference>
<dbReference type="PROSITE" id="PS51005">
    <property type="entry name" value="NAC"/>
    <property type="match status" value="1"/>
</dbReference>
<evidence type="ECO:0000256" key="4">
    <source>
        <dbReference type="ARBA" id="ARBA00023242"/>
    </source>
</evidence>